<evidence type="ECO:0000313" key="2">
    <source>
        <dbReference type="Proteomes" id="UP000246715"/>
    </source>
</evidence>
<protein>
    <submittedName>
        <fullName evidence="1">Uncharacterized protein m074L</fullName>
    </submittedName>
</protein>
<organismHost>
    <name type="scientific">Paramecium bursaria</name>
    <dbReference type="NCBI Taxonomy" id="74790"/>
</organismHost>
<name>A7ITF4_PBCVM</name>
<sequence length="89" mass="9736">MLATTFEAFTFPGANTLPKTFITCDAVTDAWTPVSAEPIPIKKLAAMFPRTFTCPPIIAFPSTLKMELADTFDALTFAGEDTLPRMFIT</sequence>
<organism evidence="1 2">
    <name type="scientific">Paramecium bursaria Chlorella virus MT325</name>
    <name type="common">PBCV-MT325</name>
    <dbReference type="NCBI Taxonomy" id="346932"/>
    <lineage>
        <taxon>Viruses</taxon>
        <taxon>Varidnaviria</taxon>
        <taxon>Bamfordvirae</taxon>
        <taxon>Nucleocytoviricota</taxon>
        <taxon>Megaviricetes</taxon>
        <taxon>Algavirales</taxon>
        <taxon>Phycodnaviridae</taxon>
        <taxon>Chlorovirus</taxon>
        <taxon>Chlorovirus conductrix</taxon>
        <taxon>Paramecium bursaria Chlorella virus A1</taxon>
    </lineage>
</organism>
<dbReference type="Proteomes" id="UP000246715">
    <property type="component" value="Segment"/>
</dbReference>
<reference evidence="1 2" key="1">
    <citation type="journal article" date="2007" name="Virology">
        <title>Sequence and annotation of the 314-kb MT325 and the 321-kb FR483 viruses that infect Chlorella Pbi.</title>
        <authorList>
            <person name="Fitzgerald L.A."/>
            <person name="Graves M.V."/>
            <person name="Li X."/>
            <person name="Feldblyum T."/>
            <person name="Hartigan J."/>
            <person name="Van Etten J.L."/>
        </authorList>
    </citation>
    <scope>NUCLEOTIDE SEQUENCE [LARGE SCALE GENOMIC DNA]</scope>
    <source>
        <strain evidence="1 2">MT325</strain>
    </source>
</reference>
<proteinExistence type="predicted"/>
<accession>A7ITF4</accession>
<gene>
    <name evidence="1" type="primary">m074L</name>
    <name evidence="1" type="ORF">MT325_m074L</name>
</gene>
<dbReference type="EMBL" id="DQ491001">
    <property type="protein sequence ID" value="ABT13628.1"/>
    <property type="molecule type" value="Genomic_DNA"/>
</dbReference>
<evidence type="ECO:0000313" key="1">
    <source>
        <dbReference type="EMBL" id="ABT13628.1"/>
    </source>
</evidence>